<name>A0A1D8GE03_9FIRM</name>
<evidence type="ECO:0000313" key="8">
    <source>
        <dbReference type="Proteomes" id="UP000095743"/>
    </source>
</evidence>
<keyword evidence="8" id="KW-1185">Reference proteome</keyword>
<dbReference type="Pfam" id="PF00005">
    <property type="entry name" value="ABC_tran"/>
    <property type="match status" value="1"/>
</dbReference>
<dbReference type="PROSITE" id="PS50893">
    <property type="entry name" value="ABC_TRANSPORTER_2"/>
    <property type="match status" value="1"/>
</dbReference>
<keyword evidence="5" id="KW-0029">Amino-acid transport</keyword>
<accession>A0A1D8GE03</accession>
<dbReference type="RefSeq" id="WP_069974699.1">
    <property type="nucleotide sequence ID" value="NZ_CP017269.1"/>
</dbReference>
<evidence type="ECO:0000256" key="5">
    <source>
        <dbReference type="ARBA" id="ARBA00022970"/>
    </source>
</evidence>
<dbReference type="KEGG" id="gfe:Gferi_05900"/>
<dbReference type="SMART" id="SM00382">
    <property type="entry name" value="AAA"/>
    <property type="match status" value="1"/>
</dbReference>
<dbReference type="Proteomes" id="UP000095743">
    <property type="component" value="Chromosome"/>
</dbReference>
<dbReference type="InterPro" id="IPR052156">
    <property type="entry name" value="BCAA_Transport_ATP-bd_LivF"/>
</dbReference>
<organism evidence="7 8">
    <name type="scientific">Geosporobacter ferrireducens</name>
    <dbReference type="NCBI Taxonomy" id="1424294"/>
    <lineage>
        <taxon>Bacteria</taxon>
        <taxon>Bacillati</taxon>
        <taxon>Bacillota</taxon>
        <taxon>Clostridia</taxon>
        <taxon>Peptostreptococcales</taxon>
        <taxon>Thermotaleaceae</taxon>
        <taxon>Geosporobacter</taxon>
    </lineage>
</organism>
<dbReference type="EMBL" id="CP017269">
    <property type="protein sequence ID" value="AOT69133.1"/>
    <property type="molecule type" value="Genomic_DNA"/>
</dbReference>
<feature type="domain" description="ABC transporter" evidence="6">
    <location>
        <begin position="2"/>
        <end position="234"/>
    </location>
</feature>
<dbReference type="InterPro" id="IPR030660">
    <property type="entry name" value="ABC_branched_ATPase_LivF/BraG"/>
</dbReference>
<evidence type="ECO:0000313" key="7">
    <source>
        <dbReference type="EMBL" id="AOT69133.1"/>
    </source>
</evidence>
<dbReference type="GO" id="GO:0015658">
    <property type="term" value="F:branched-chain amino acid transmembrane transporter activity"/>
    <property type="evidence" value="ECO:0007669"/>
    <property type="project" value="InterPro"/>
</dbReference>
<dbReference type="PIRSF" id="PIRSF039137">
    <property type="entry name" value="ABC_branched_ATPase"/>
    <property type="match status" value="1"/>
</dbReference>
<dbReference type="PANTHER" id="PTHR43820">
    <property type="entry name" value="HIGH-AFFINITY BRANCHED-CHAIN AMINO ACID TRANSPORT ATP-BINDING PROTEIN LIVF"/>
    <property type="match status" value="1"/>
</dbReference>
<evidence type="ECO:0000256" key="2">
    <source>
        <dbReference type="ARBA" id="ARBA00022448"/>
    </source>
</evidence>
<gene>
    <name evidence="7" type="ORF">Gferi_05900</name>
</gene>
<dbReference type="PANTHER" id="PTHR43820:SF4">
    <property type="entry name" value="HIGH-AFFINITY BRANCHED-CHAIN AMINO ACID TRANSPORT ATP-BINDING PROTEIN LIVF"/>
    <property type="match status" value="1"/>
</dbReference>
<dbReference type="CDD" id="cd03224">
    <property type="entry name" value="ABC_TM1139_LivF_branched"/>
    <property type="match status" value="1"/>
</dbReference>
<dbReference type="AlphaFoldDB" id="A0A1D8GE03"/>
<sequence>MLALSNVQAFYGNIQALKGISLEIKEKEIVSLIGSNGAGKTTILKAIAGLMKPRTGEITFQGKEITNKSASEIVKLGISLSPEGRQVFPRMTVLENLEMGAFTRNDKAELDESFERIYALFPRLYERKQQTAGTLSGGEQQMLAIGRALMSKPRLLLLDEPSLGLAPLLVETIFQLIKEINEQGTTILLIEQNARMALMIAHRCYVLETGKIVLADEAKTLLESDAVKKAYLGE</sequence>
<dbReference type="GO" id="GO:0005524">
    <property type="term" value="F:ATP binding"/>
    <property type="evidence" value="ECO:0007669"/>
    <property type="project" value="UniProtKB-KW"/>
</dbReference>
<dbReference type="InterPro" id="IPR003439">
    <property type="entry name" value="ABC_transporter-like_ATP-bd"/>
</dbReference>
<dbReference type="InterPro" id="IPR027417">
    <property type="entry name" value="P-loop_NTPase"/>
</dbReference>
<dbReference type="GO" id="GO:0016887">
    <property type="term" value="F:ATP hydrolysis activity"/>
    <property type="evidence" value="ECO:0007669"/>
    <property type="project" value="InterPro"/>
</dbReference>
<dbReference type="OrthoDB" id="9776369at2"/>
<evidence type="ECO:0000259" key="6">
    <source>
        <dbReference type="PROSITE" id="PS50893"/>
    </source>
</evidence>
<dbReference type="InterPro" id="IPR003593">
    <property type="entry name" value="AAA+_ATPase"/>
</dbReference>
<evidence type="ECO:0000256" key="1">
    <source>
        <dbReference type="ARBA" id="ARBA00005417"/>
    </source>
</evidence>
<protein>
    <submittedName>
        <fullName evidence="7">ABC transporter ATP-binding protein</fullName>
    </submittedName>
</protein>
<dbReference type="InterPro" id="IPR017871">
    <property type="entry name" value="ABC_transporter-like_CS"/>
</dbReference>
<keyword evidence="2" id="KW-0813">Transport</keyword>
<dbReference type="STRING" id="1424294.Gferi_05900"/>
<reference evidence="7 8" key="1">
    <citation type="submission" date="2016-09" db="EMBL/GenBank/DDBJ databases">
        <title>Genomic analysis reveals versatility of anaerobic energy metabolism of Geosporobacter ferrireducens IRF9 of phylum Firmicutes.</title>
        <authorList>
            <person name="Kim S.-J."/>
        </authorList>
    </citation>
    <scope>NUCLEOTIDE SEQUENCE [LARGE SCALE GENOMIC DNA]</scope>
    <source>
        <strain evidence="7 8">IRF9</strain>
    </source>
</reference>
<proteinExistence type="inferred from homology"/>
<keyword evidence="3" id="KW-0547">Nucleotide-binding</keyword>
<dbReference type="SUPFAM" id="SSF52540">
    <property type="entry name" value="P-loop containing nucleoside triphosphate hydrolases"/>
    <property type="match status" value="1"/>
</dbReference>
<dbReference type="PROSITE" id="PS00211">
    <property type="entry name" value="ABC_TRANSPORTER_1"/>
    <property type="match status" value="1"/>
</dbReference>
<keyword evidence="4 7" id="KW-0067">ATP-binding</keyword>
<dbReference type="GO" id="GO:0015807">
    <property type="term" value="P:L-amino acid transport"/>
    <property type="evidence" value="ECO:0007669"/>
    <property type="project" value="TreeGrafter"/>
</dbReference>
<comment type="similarity">
    <text evidence="1">Belongs to the ABC transporter superfamily.</text>
</comment>
<evidence type="ECO:0000256" key="4">
    <source>
        <dbReference type="ARBA" id="ARBA00022840"/>
    </source>
</evidence>
<evidence type="ECO:0000256" key="3">
    <source>
        <dbReference type="ARBA" id="ARBA00022741"/>
    </source>
</evidence>
<dbReference type="Gene3D" id="3.40.50.300">
    <property type="entry name" value="P-loop containing nucleotide triphosphate hydrolases"/>
    <property type="match status" value="1"/>
</dbReference>